<dbReference type="Pfam" id="PF13280">
    <property type="entry name" value="WYL"/>
    <property type="match status" value="1"/>
</dbReference>
<dbReference type="Proteomes" id="UP000245507">
    <property type="component" value="Unassembled WGS sequence"/>
</dbReference>
<dbReference type="PANTHER" id="PTHR34580">
    <property type="match status" value="1"/>
</dbReference>
<dbReference type="InterPro" id="IPR051534">
    <property type="entry name" value="CBASS_pafABC_assoc_protein"/>
</dbReference>
<dbReference type="EMBL" id="QGDD01000009">
    <property type="protein sequence ID" value="PWN01425.1"/>
    <property type="molecule type" value="Genomic_DNA"/>
</dbReference>
<dbReference type="AlphaFoldDB" id="A0A316TDV3"/>
<feature type="domain" description="WCX" evidence="3">
    <location>
        <begin position="255"/>
        <end position="329"/>
    </location>
</feature>
<dbReference type="InterPro" id="IPR057727">
    <property type="entry name" value="WCX_dom"/>
</dbReference>
<dbReference type="PANTHER" id="PTHR34580:SF1">
    <property type="entry name" value="PROTEIN PAFC"/>
    <property type="match status" value="1"/>
</dbReference>
<protein>
    <submittedName>
        <fullName evidence="4">Uncharacterized protein</fullName>
    </submittedName>
</protein>
<sequence length="333" mass="36783">MTGVGALGEVMTVASTPGRDQRAPMERLVRIAAVLRERGVVGETGERLAEIAGFDGDRSMDQLKRDIRSLTDQGWQIDNLAGPGEPARYRMRTVDNRLRVRLTPPQQRALQRAVLLADRDDLVVRLGLGDPGGPAGDARATHRTGVVAGVPTTGHDALLATVLRAVRMGSLLRFTYKGVPRVVHPESVRSQNGTWYLRGQEEHDDTAGDTEPAPVKAFVVARMSDVSADPPRTARPVRPTRHPELHPMSWEIDPPTEVTLRTSIDHQPDVRRWLGEPASEEVVDGQVTMRYVVTNRAALRQRLYELGRRVVLLGPEEIRAELLAELRELKGGD</sequence>
<feature type="region of interest" description="Disordered" evidence="1">
    <location>
        <begin position="227"/>
        <end position="251"/>
    </location>
</feature>
<dbReference type="PROSITE" id="PS52050">
    <property type="entry name" value="WYL"/>
    <property type="match status" value="1"/>
</dbReference>
<feature type="domain" description="WYL" evidence="2">
    <location>
        <begin position="158"/>
        <end position="226"/>
    </location>
</feature>
<evidence type="ECO:0000313" key="5">
    <source>
        <dbReference type="Proteomes" id="UP000245507"/>
    </source>
</evidence>
<comment type="caution">
    <text evidence="4">The sequence shown here is derived from an EMBL/GenBank/DDBJ whole genome shotgun (WGS) entry which is preliminary data.</text>
</comment>
<accession>A0A316TDV3</accession>
<name>A0A316TDV3_9ACTN</name>
<evidence type="ECO:0000259" key="2">
    <source>
        <dbReference type="Pfam" id="PF13280"/>
    </source>
</evidence>
<reference evidence="4 5" key="1">
    <citation type="submission" date="2018-05" db="EMBL/GenBank/DDBJ databases">
        <title>Nocardioides silvaticus genome.</title>
        <authorList>
            <person name="Li C."/>
            <person name="Wang G."/>
        </authorList>
    </citation>
    <scope>NUCLEOTIDE SEQUENCE [LARGE SCALE GENOMIC DNA]</scope>
    <source>
        <strain evidence="4 5">CCTCC AB 2018079</strain>
    </source>
</reference>
<organism evidence="4 5">
    <name type="scientific">Nocardioides silvaticus</name>
    <dbReference type="NCBI Taxonomy" id="2201891"/>
    <lineage>
        <taxon>Bacteria</taxon>
        <taxon>Bacillati</taxon>
        <taxon>Actinomycetota</taxon>
        <taxon>Actinomycetes</taxon>
        <taxon>Propionibacteriales</taxon>
        <taxon>Nocardioidaceae</taxon>
        <taxon>Nocardioides</taxon>
    </lineage>
</organism>
<proteinExistence type="predicted"/>
<keyword evidence="5" id="KW-1185">Reference proteome</keyword>
<evidence type="ECO:0000259" key="3">
    <source>
        <dbReference type="Pfam" id="PF25583"/>
    </source>
</evidence>
<dbReference type="Pfam" id="PF25583">
    <property type="entry name" value="WCX"/>
    <property type="match status" value="1"/>
</dbReference>
<evidence type="ECO:0000313" key="4">
    <source>
        <dbReference type="EMBL" id="PWN01425.1"/>
    </source>
</evidence>
<gene>
    <name evidence="4" type="ORF">DJ010_17870</name>
</gene>
<dbReference type="InterPro" id="IPR026881">
    <property type="entry name" value="WYL_dom"/>
</dbReference>
<evidence type="ECO:0000256" key="1">
    <source>
        <dbReference type="SAM" id="MobiDB-lite"/>
    </source>
</evidence>